<evidence type="ECO:0000313" key="1">
    <source>
        <dbReference type="EMBL" id="MML56881.1"/>
    </source>
</evidence>
<dbReference type="EMBL" id="RVVJ01000058">
    <property type="protein sequence ID" value="MML56881.1"/>
    <property type="molecule type" value="Genomic_DNA"/>
</dbReference>
<dbReference type="AlphaFoldDB" id="A0A3R1B093"/>
<proteinExistence type="predicted"/>
<reference evidence="1" key="1">
    <citation type="submission" date="2018-09" db="EMBL/GenBank/DDBJ databases">
        <authorList>
            <person name="Ashton P.M."/>
            <person name="Dallman T."/>
            <person name="Nair S."/>
            <person name="De Pinna E."/>
            <person name="Peters T."/>
            <person name="Grant K."/>
        </authorList>
    </citation>
    <scope>NUCLEOTIDE SEQUENCE [LARGE SCALE GENOMIC DNA]</scope>
    <source>
        <strain evidence="1">598938</strain>
    </source>
</reference>
<comment type="caution">
    <text evidence="1">The sequence shown here is derived from an EMBL/GenBank/DDBJ whole genome shotgun (WGS) entry which is preliminary data.</text>
</comment>
<organism evidence="1">
    <name type="scientific">Salmonella enterica I</name>
    <dbReference type="NCBI Taxonomy" id="59201"/>
    <lineage>
        <taxon>Bacteria</taxon>
        <taxon>Pseudomonadati</taxon>
        <taxon>Pseudomonadota</taxon>
        <taxon>Gammaproteobacteria</taxon>
        <taxon>Enterobacterales</taxon>
        <taxon>Enterobacteriaceae</taxon>
        <taxon>Salmonella</taxon>
    </lineage>
</organism>
<protein>
    <submittedName>
        <fullName evidence="1">Uncharacterized protein</fullName>
    </submittedName>
</protein>
<gene>
    <name evidence="1" type="ORF">D7N80_27115</name>
</gene>
<dbReference type="Proteomes" id="UP000885348">
    <property type="component" value="Unassembled WGS sequence"/>
</dbReference>
<name>A0A3R1B093_SALET</name>
<accession>A0A3R1B093</accession>
<sequence length="174" mass="19705">MIDEKIRSGDLYTSTILGEDGSIPWWIRGNTKLAAKRALTSGEIGTIQDAILVDPIGIYCALLPELRRRGIQIEAMFNYISYPDADSKTGYSFSINNDRVLPREITHEPSKRHLSGDEREKFKEMIASDPYEAIRGAQSELYDRGVIVSSFTFFSNGRKSETPWQAVTYRSTQM</sequence>